<feature type="domain" description="Ricin B lectin" evidence="6">
    <location>
        <begin position="340"/>
        <end position="482"/>
    </location>
</feature>
<dbReference type="Pfam" id="PF00652">
    <property type="entry name" value="Ricin_B_lectin"/>
    <property type="match status" value="1"/>
</dbReference>
<reference evidence="7" key="1">
    <citation type="submission" date="2020-05" db="EMBL/GenBank/DDBJ databases">
        <title>Phylogenomic resolution of chytrid fungi.</title>
        <authorList>
            <person name="Stajich J.E."/>
            <person name="Amses K."/>
            <person name="Simmons R."/>
            <person name="Seto K."/>
            <person name="Myers J."/>
            <person name="Bonds A."/>
            <person name="Quandt C.A."/>
            <person name="Barry K."/>
            <person name="Liu P."/>
            <person name="Grigoriev I."/>
            <person name="Longcore J.E."/>
            <person name="James T.Y."/>
        </authorList>
    </citation>
    <scope>NUCLEOTIDE SEQUENCE</scope>
    <source>
        <strain evidence="7">JEL0513</strain>
    </source>
</reference>
<evidence type="ECO:0000256" key="5">
    <source>
        <dbReference type="SAM" id="SignalP"/>
    </source>
</evidence>
<dbReference type="Gene3D" id="2.80.10.50">
    <property type="match status" value="1"/>
</dbReference>
<evidence type="ECO:0000256" key="3">
    <source>
        <dbReference type="ARBA" id="ARBA00023295"/>
    </source>
</evidence>
<gene>
    <name evidence="7" type="ORF">HK100_008252</name>
</gene>
<feature type="chain" id="PRO_5042204613" description="Ricin B lectin domain-containing protein" evidence="5">
    <location>
        <begin position="22"/>
        <end position="484"/>
    </location>
</feature>
<dbReference type="PROSITE" id="PS50231">
    <property type="entry name" value="RICIN_B_LECTIN"/>
    <property type="match status" value="1"/>
</dbReference>
<dbReference type="Gene3D" id="2.115.10.20">
    <property type="entry name" value="Glycosyl hydrolase domain, family 43"/>
    <property type="match status" value="1"/>
</dbReference>
<name>A0AAD5SPB0_9FUNG</name>
<dbReference type="GO" id="GO:0005975">
    <property type="term" value="P:carbohydrate metabolic process"/>
    <property type="evidence" value="ECO:0007669"/>
    <property type="project" value="InterPro"/>
</dbReference>
<comment type="similarity">
    <text evidence="1 4">Belongs to the glycosyl hydrolase 43 family.</text>
</comment>
<proteinExistence type="inferred from homology"/>
<dbReference type="SUPFAM" id="SSF50370">
    <property type="entry name" value="Ricin B-like lectins"/>
    <property type="match status" value="1"/>
</dbReference>
<dbReference type="InterPro" id="IPR006710">
    <property type="entry name" value="Glyco_hydro_43"/>
</dbReference>
<keyword evidence="2 4" id="KW-0378">Hydrolase</keyword>
<dbReference type="EMBL" id="JADGJH010003997">
    <property type="protein sequence ID" value="KAJ3087731.1"/>
    <property type="molecule type" value="Genomic_DNA"/>
</dbReference>
<evidence type="ECO:0000313" key="7">
    <source>
        <dbReference type="EMBL" id="KAJ3087731.1"/>
    </source>
</evidence>
<dbReference type="AlphaFoldDB" id="A0AAD5SPB0"/>
<evidence type="ECO:0000256" key="1">
    <source>
        <dbReference type="ARBA" id="ARBA00009865"/>
    </source>
</evidence>
<dbReference type="InterPro" id="IPR035992">
    <property type="entry name" value="Ricin_B-like_lectins"/>
</dbReference>
<feature type="signal peptide" evidence="5">
    <location>
        <begin position="1"/>
        <end position="21"/>
    </location>
</feature>
<sequence>MPAVVSVVFWFVAIAGHRTHGFTTVFRNGELLYDTSQNRIQAHGAGAIKVGATYYWIGENRNGDNTFRHVSAYRSTDLVNWDFANDILSQSSAPELAVANIERPKVIYNDEINQFVLWMHWENGVDYSQARTAVAVSDTVDGNYTYLGSFRPLGYDSRDMTVFVDDDANKTAYLFSATNDNADLNVYELTPDYTNVTRVVTTLWEGSYREAPGIVKRNGVYVCITSQSTNWTPNLQKYATATSINGPWGNLTSLSDNDSITHGSQNAFLLPLSDNASSVLYMGDRWAGAWSQPVSDSEYVWLPLVFTSDTQLSLPWYPALSFNISAATITGVAEGVGSAAAYFSLEPLFSGKCIDVPGQSLANGTAVIQYTCNDGANQQYQILQVPDNTNEYVIIARHSHLCLALQSATAANGILVEQQVCNFSDTTQLWQFDAVSGVSSGFTVVSVFAGKCLDVTGYSTANSVAIELYDCNGGQNQQLILVGV</sequence>
<dbReference type="PANTHER" id="PTHR22925:SF3">
    <property type="entry name" value="GLYCOSYL HYDROLASE FAMILY PROTEIN 43"/>
    <property type="match status" value="1"/>
</dbReference>
<dbReference type="SUPFAM" id="SSF75005">
    <property type="entry name" value="Arabinanase/levansucrase/invertase"/>
    <property type="match status" value="1"/>
</dbReference>
<dbReference type="InterPro" id="IPR023296">
    <property type="entry name" value="Glyco_hydro_beta-prop_sf"/>
</dbReference>
<keyword evidence="8" id="KW-1185">Reference proteome</keyword>
<dbReference type="CDD" id="cd18822">
    <property type="entry name" value="GH43_CtGH43-like"/>
    <property type="match status" value="1"/>
</dbReference>
<protein>
    <recommendedName>
        <fullName evidence="6">Ricin B lectin domain-containing protein</fullName>
    </recommendedName>
</protein>
<dbReference type="SMART" id="SM00458">
    <property type="entry name" value="RICIN"/>
    <property type="match status" value="1"/>
</dbReference>
<accession>A0AAD5SPB0</accession>
<evidence type="ECO:0000259" key="6">
    <source>
        <dbReference type="SMART" id="SM00458"/>
    </source>
</evidence>
<dbReference type="GO" id="GO:0004553">
    <property type="term" value="F:hydrolase activity, hydrolyzing O-glycosyl compounds"/>
    <property type="evidence" value="ECO:0007669"/>
    <property type="project" value="InterPro"/>
</dbReference>
<evidence type="ECO:0000256" key="4">
    <source>
        <dbReference type="RuleBase" id="RU361187"/>
    </source>
</evidence>
<comment type="caution">
    <text evidence="7">The sequence shown here is derived from an EMBL/GenBank/DDBJ whole genome shotgun (WGS) entry which is preliminary data.</text>
</comment>
<dbReference type="PANTHER" id="PTHR22925">
    <property type="entry name" value="GLYCOSYL HYDROLASE 43 FAMILY MEMBER"/>
    <property type="match status" value="1"/>
</dbReference>
<evidence type="ECO:0000313" key="8">
    <source>
        <dbReference type="Proteomes" id="UP001211907"/>
    </source>
</evidence>
<dbReference type="InterPro" id="IPR000772">
    <property type="entry name" value="Ricin_B_lectin"/>
</dbReference>
<dbReference type="Pfam" id="PF04616">
    <property type="entry name" value="Glyco_hydro_43"/>
    <property type="match status" value="1"/>
</dbReference>
<keyword evidence="5" id="KW-0732">Signal</keyword>
<dbReference type="CDD" id="cd00161">
    <property type="entry name" value="beta-trefoil_Ricin-like"/>
    <property type="match status" value="1"/>
</dbReference>
<evidence type="ECO:0000256" key="2">
    <source>
        <dbReference type="ARBA" id="ARBA00022801"/>
    </source>
</evidence>
<dbReference type="Proteomes" id="UP001211907">
    <property type="component" value="Unassembled WGS sequence"/>
</dbReference>
<keyword evidence="3 4" id="KW-0326">Glycosidase</keyword>
<organism evidence="7 8">
    <name type="scientific">Physocladia obscura</name>
    <dbReference type="NCBI Taxonomy" id="109957"/>
    <lineage>
        <taxon>Eukaryota</taxon>
        <taxon>Fungi</taxon>
        <taxon>Fungi incertae sedis</taxon>
        <taxon>Chytridiomycota</taxon>
        <taxon>Chytridiomycota incertae sedis</taxon>
        <taxon>Chytridiomycetes</taxon>
        <taxon>Chytridiales</taxon>
        <taxon>Chytriomycetaceae</taxon>
        <taxon>Physocladia</taxon>
    </lineage>
</organism>